<dbReference type="Gene3D" id="3.10.450.50">
    <property type="match status" value="1"/>
</dbReference>
<protein>
    <submittedName>
        <fullName evidence="7">Ras GTPase-activating protein-binding protein 2</fullName>
    </submittedName>
</protein>
<dbReference type="PROSITE" id="PS50177">
    <property type="entry name" value="NTF2_DOMAIN"/>
    <property type="match status" value="1"/>
</dbReference>
<reference evidence="7" key="1">
    <citation type="submission" date="2020-04" db="EMBL/GenBank/DDBJ databases">
        <authorList>
            <person name="Neveu A P."/>
        </authorList>
    </citation>
    <scope>NUCLEOTIDE SEQUENCE</scope>
    <source>
        <tissue evidence="7">Whole embryo</tissue>
    </source>
</reference>
<dbReference type="SUPFAM" id="SSF54928">
    <property type="entry name" value="RNA-binding domain, RBD"/>
    <property type="match status" value="1"/>
</dbReference>
<keyword evidence="2 3" id="KW-0694">RNA-binding</keyword>
<feature type="compositionally biased region" description="Low complexity" evidence="4">
    <location>
        <begin position="304"/>
        <end position="327"/>
    </location>
</feature>
<evidence type="ECO:0000256" key="1">
    <source>
        <dbReference type="ARBA" id="ARBA00004210"/>
    </source>
</evidence>
<dbReference type="PROSITE" id="PS50102">
    <property type="entry name" value="RRM"/>
    <property type="match status" value="1"/>
</dbReference>
<sequence>MVMMEKPSPIQVGREFVRQYYTLLNKAPELLHRFYSINSSYVHGGRYCNGEPEQPVIGQNEIHLKINSLKFHDCRTKIRQVDAHSTIGSGVVVQVTGELSNEGMPLRRFMQTFVLAPQGDNPYKFYVHNDIFRYQDEVFMDNVPNDRSDGEQESEEELEQSQAPTQVPAYQDKYSSQPATNQNLDEPTTLQQPPVMTNGLDQRLEESPVNEPVSNIPDVQEDQTPSPTRSLTPEIKREATPTPAIEDLQLDEPPKVVEQPKEEEAIVETKPTAPKILSWADRASKNTPAQSKTQQGTVVKVHQQPEPTEPTEAPPRAQRPQRPNQRNYQRDDDRDRGFGDRSDQPRRSGPIGAGTTGPPGGRDQMPIRYPDQQQIFVGNLPYDISESDLKDHFADFGKVIEVRINHSHSNNPSFGFVIFEECQAVDRVLEVMPTHYKDKHRINIEEKKQRSARDNNRRIGGDQRRGPGMMGDGRGARRGGGGGPMGIRRDRQGSREARDGQPRPSHNTGQRR</sequence>
<feature type="compositionally biased region" description="Gly residues" evidence="4">
    <location>
        <begin position="351"/>
        <end position="360"/>
    </location>
</feature>
<evidence type="ECO:0000313" key="7">
    <source>
        <dbReference type="EMBL" id="CAB3247825.1"/>
    </source>
</evidence>
<feature type="compositionally biased region" description="Polar residues" evidence="4">
    <location>
        <begin position="173"/>
        <end position="195"/>
    </location>
</feature>
<gene>
    <name evidence="7" type="primary">G3bp2</name>
</gene>
<dbReference type="InterPro" id="IPR039539">
    <property type="entry name" value="Ras_GTPase_bind_prot"/>
</dbReference>
<dbReference type="EMBL" id="LR785326">
    <property type="protein sequence ID" value="CAB3247825.1"/>
    <property type="molecule type" value="mRNA"/>
</dbReference>
<dbReference type="InterPro" id="IPR032710">
    <property type="entry name" value="NTF2-like_dom_sf"/>
</dbReference>
<dbReference type="SMART" id="SM00360">
    <property type="entry name" value="RRM"/>
    <property type="match status" value="1"/>
</dbReference>
<evidence type="ECO:0000256" key="3">
    <source>
        <dbReference type="PROSITE-ProRule" id="PRU00176"/>
    </source>
</evidence>
<dbReference type="InterPro" id="IPR000504">
    <property type="entry name" value="RRM_dom"/>
</dbReference>
<evidence type="ECO:0000256" key="2">
    <source>
        <dbReference type="ARBA" id="ARBA00022884"/>
    </source>
</evidence>
<feature type="region of interest" description="Disordered" evidence="4">
    <location>
        <begin position="141"/>
        <end position="367"/>
    </location>
</feature>
<feature type="compositionally biased region" description="Basic and acidic residues" evidence="4">
    <location>
        <begin position="487"/>
        <end position="501"/>
    </location>
</feature>
<evidence type="ECO:0000259" key="6">
    <source>
        <dbReference type="PROSITE" id="PS50177"/>
    </source>
</evidence>
<dbReference type="GO" id="GO:0003729">
    <property type="term" value="F:mRNA binding"/>
    <property type="evidence" value="ECO:0007669"/>
    <property type="project" value="TreeGrafter"/>
</dbReference>
<name>A0A6F9DDY0_9ASCI</name>
<feature type="compositionally biased region" description="Polar residues" evidence="4">
    <location>
        <begin position="222"/>
        <end position="231"/>
    </location>
</feature>
<dbReference type="InterPro" id="IPR018222">
    <property type="entry name" value="Nuclear_transport_factor_2_euk"/>
</dbReference>
<organism evidence="7">
    <name type="scientific">Phallusia mammillata</name>
    <dbReference type="NCBI Taxonomy" id="59560"/>
    <lineage>
        <taxon>Eukaryota</taxon>
        <taxon>Metazoa</taxon>
        <taxon>Chordata</taxon>
        <taxon>Tunicata</taxon>
        <taxon>Ascidiacea</taxon>
        <taxon>Phlebobranchia</taxon>
        <taxon>Ascidiidae</taxon>
        <taxon>Phallusia</taxon>
    </lineage>
</organism>
<dbReference type="InterPro" id="IPR012677">
    <property type="entry name" value="Nucleotide-bd_a/b_plait_sf"/>
</dbReference>
<dbReference type="GO" id="GO:0005829">
    <property type="term" value="C:cytosol"/>
    <property type="evidence" value="ECO:0007669"/>
    <property type="project" value="TreeGrafter"/>
</dbReference>
<feature type="compositionally biased region" description="Polar residues" evidence="4">
    <location>
        <begin position="285"/>
        <end position="297"/>
    </location>
</feature>
<evidence type="ECO:0000256" key="4">
    <source>
        <dbReference type="SAM" id="MobiDB-lite"/>
    </source>
</evidence>
<feature type="compositionally biased region" description="Gly residues" evidence="4">
    <location>
        <begin position="468"/>
        <end position="485"/>
    </location>
</feature>
<accession>A0A6F9DDY0</accession>
<dbReference type="CDD" id="cd00780">
    <property type="entry name" value="NTF2"/>
    <property type="match status" value="1"/>
</dbReference>
<evidence type="ECO:0000259" key="5">
    <source>
        <dbReference type="PROSITE" id="PS50102"/>
    </source>
</evidence>
<dbReference type="Pfam" id="PF02136">
    <property type="entry name" value="NTF2"/>
    <property type="match status" value="1"/>
</dbReference>
<feature type="region of interest" description="Disordered" evidence="4">
    <location>
        <begin position="441"/>
        <end position="512"/>
    </location>
</feature>
<feature type="compositionally biased region" description="Basic and acidic residues" evidence="4">
    <location>
        <begin position="441"/>
        <end position="465"/>
    </location>
</feature>
<feature type="compositionally biased region" description="Basic and acidic residues" evidence="4">
    <location>
        <begin position="328"/>
        <end position="346"/>
    </location>
</feature>
<dbReference type="AlphaFoldDB" id="A0A6F9DDY0"/>
<dbReference type="SUPFAM" id="SSF54427">
    <property type="entry name" value="NTF2-like"/>
    <property type="match status" value="1"/>
</dbReference>
<dbReference type="PANTHER" id="PTHR10693">
    <property type="entry name" value="RAS GTPASE-ACTIVATING PROTEIN-BINDING PROTEIN"/>
    <property type="match status" value="1"/>
</dbReference>
<feature type="domain" description="RRM" evidence="5">
    <location>
        <begin position="373"/>
        <end position="449"/>
    </location>
</feature>
<dbReference type="InterPro" id="IPR035979">
    <property type="entry name" value="RBD_domain_sf"/>
</dbReference>
<feature type="domain" description="NTF2" evidence="6">
    <location>
        <begin position="12"/>
        <end position="134"/>
    </location>
</feature>
<dbReference type="Pfam" id="PF00076">
    <property type="entry name" value="RRM_1"/>
    <property type="match status" value="1"/>
</dbReference>
<dbReference type="FunFam" id="3.10.450.50:FF:000015">
    <property type="entry name" value="Ras GTPase-activating protein-binding protein 2"/>
    <property type="match status" value="1"/>
</dbReference>
<dbReference type="GO" id="GO:0010494">
    <property type="term" value="C:cytoplasmic stress granule"/>
    <property type="evidence" value="ECO:0007669"/>
    <property type="project" value="UniProtKB-SubCell"/>
</dbReference>
<proteinExistence type="evidence at transcript level"/>
<dbReference type="GO" id="GO:1990904">
    <property type="term" value="C:ribonucleoprotein complex"/>
    <property type="evidence" value="ECO:0007669"/>
    <property type="project" value="TreeGrafter"/>
</dbReference>
<dbReference type="Gene3D" id="3.30.70.330">
    <property type="match status" value="1"/>
</dbReference>
<dbReference type="InterPro" id="IPR002075">
    <property type="entry name" value="NTF2_dom"/>
</dbReference>
<comment type="subcellular location">
    <subcellularLocation>
        <location evidence="1">Cytoplasm</location>
        <location evidence="1">Stress granule</location>
    </subcellularLocation>
</comment>
<feature type="compositionally biased region" description="Basic and acidic residues" evidence="4">
    <location>
        <begin position="252"/>
        <end position="264"/>
    </location>
</feature>
<dbReference type="PANTHER" id="PTHR10693:SF20">
    <property type="entry name" value="AT27578P"/>
    <property type="match status" value="1"/>
</dbReference>